<keyword evidence="2" id="KW-1185">Reference proteome</keyword>
<dbReference type="AlphaFoldDB" id="A0A6N7PVY6"/>
<dbReference type="OrthoDB" id="5516034at2"/>
<organism evidence="1 2">
    <name type="scientific">Polyangium spumosum</name>
    <dbReference type="NCBI Taxonomy" id="889282"/>
    <lineage>
        <taxon>Bacteria</taxon>
        <taxon>Pseudomonadati</taxon>
        <taxon>Myxococcota</taxon>
        <taxon>Polyangia</taxon>
        <taxon>Polyangiales</taxon>
        <taxon>Polyangiaceae</taxon>
        <taxon>Polyangium</taxon>
    </lineage>
</organism>
<dbReference type="Pfam" id="PF11964">
    <property type="entry name" value="SpoIIAA-like"/>
    <property type="match status" value="1"/>
</dbReference>
<reference evidence="1 2" key="1">
    <citation type="submission" date="2019-10" db="EMBL/GenBank/DDBJ databases">
        <title>A soil myxobacterium in the family Polyangiaceae.</title>
        <authorList>
            <person name="Li Y."/>
            <person name="Wang J."/>
        </authorList>
    </citation>
    <scope>NUCLEOTIDE SEQUENCE [LARGE SCALE GENOMIC DNA]</scope>
    <source>
        <strain evidence="1 2">DSM 14734</strain>
    </source>
</reference>
<evidence type="ECO:0008006" key="3">
    <source>
        <dbReference type="Google" id="ProtNLM"/>
    </source>
</evidence>
<protein>
    <recommendedName>
        <fullName evidence="3">STAS/SEC14 domain-containing protein</fullName>
    </recommendedName>
</protein>
<evidence type="ECO:0000313" key="2">
    <source>
        <dbReference type="Proteomes" id="UP000440224"/>
    </source>
</evidence>
<dbReference type="InterPro" id="IPR021866">
    <property type="entry name" value="SpoIIAA-like"/>
</dbReference>
<dbReference type="Proteomes" id="UP000440224">
    <property type="component" value="Unassembled WGS sequence"/>
</dbReference>
<dbReference type="RefSeq" id="WP_153819776.1">
    <property type="nucleotide sequence ID" value="NZ_WJIE01000003.1"/>
</dbReference>
<gene>
    <name evidence="1" type="ORF">GF068_13680</name>
</gene>
<name>A0A6N7PVY6_9BACT</name>
<sequence length="145" mass="16341">MQHDTPHIVAIGPAHRLTFEPPDLVVLSWNGEVEPEHMRAFYDVLADVSGGRQLLVLLDMTRTIEPGSKTRKMAVEDPRTQLMGALALVNASFRMRVIVTMMDKAVSIFRGQTRRTTCFDDERAAREWLATQRPHLSRIDLASAS</sequence>
<accession>A0A6N7PVY6</accession>
<comment type="caution">
    <text evidence="1">The sequence shown here is derived from an EMBL/GenBank/DDBJ whole genome shotgun (WGS) entry which is preliminary data.</text>
</comment>
<evidence type="ECO:0000313" key="1">
    <source>
        <dbReference type="EMBL" id="MRG92971.1"/>
    </source>
</evidence>
<proteinExistence type="predicted"/>
<dbReference type="EMBL" id="WJIE01000003">
    <property type="protein sequence ID" value="MRG92971.1"/>
    <property type="molecule type" value="Genomic_DNA"/>
</dbReference>